<organism evidence="3 4">
    <name type="scientific">Rhodococcoides kyotonense</name>
    <dbReference type="NCBI Taxonomy" id="398843"/>
    <lineage>
        <taxon>Bacteria</taxon>
        <taxon>Bacillati</taxon>
        <taxon>Actinomycetota</taxon>
        <taxon>Actinomycetes</taxon>
        <taxon>Mycobacteriales</taxon>
        <taxon>Nocardiaceae</taxon>
        <taxon>Rhodococcoides</taxon>
    </lineage>
</organism>
<keyword evidence="1" id="KW-0812">Transmembrane</keyword>
<protein>
    <recommendedName>
        <fullName evidence="2">DUF7144 domain-containing protein</fullName>
    </recommendedName>
</protein>
<proteinExistence type="predicted"/>
<feature type="transmembrane region" description="Helical" evidence="1">
    <location>
        <begin position="92"/>
        <end position="110"/>
    </location>
</feature>
<feature type="transmembrane region" description="Helical" evidence="1">
    <location>
        <begin position="21"/>
        <end position="47"/>
    </location>
</feature>
<dbReference type="Pfam" id="PF23636">
    <property type="entry name" value="DUF7144"/>
    <property type="match status" value="1"/>
</dbReference>
<feature type="transmembrane region" description="Helical" evidence="1">
    <location>
        <begin position="116"/>
        <end position="135"/>
    </location>
</feature>
<sequence length="143" mass="15395">MSEQIKTEGARPRGNHQAAATGGSIAAAIILLTVGVLSIFQGIAAIAKDDLLVVGYNYTYEFDISTWGWIHLVVGVLLLLAGIGLMSGATWARFAAIVIASLSIIANFLWLPYYPLWSILIIAIDLVVIWAVATWEPARAQTL</sequence>
<keyword evidence="1" id="KW-0472">Membrane</keyword>
<evidence type="ECO:0000313" key="4">
    <source>
        <dbReference type="Proteomes" id="UP000077519"/>
    </source>
</evidence>
<feature type="transmembrane region" description="Helical" evidence="1">
    <location>
        <begin position="67"/>
        <end position="85"/>
    </location>
</feature>
<dbReference type="Proteomes" id="UP000077519">
    <property type="component" value="Unassembled WGS sequence"/>
</dbReference>
<gene>
    <name evidence="3" type="ORF">A3K89_15890</name>
</gene>
<evidence type="ECO:0000256" key="1">
    <source>
        <dbReference type="SAM" id="Phobius"/>
    </source>
</evidence>
<name>A0A177YNG1_9NOCA</name>
<evidence type="ECO:0000259" key="2">
    <source>
        <dbReference type="Pfam" id="PF23636"/>
    </source>
</evidence>
<dbReference type="RefSeq" id="WP_068421572.1">
    <property type="nucleotide sequence ID" value="NZ_LVHI01000003.1"/>
</dbReference>
<dbReference type="AlphaFoldDB" id="A0A177YNG1"/>
<feature type="domain" description="DUF7144" evidence="2">
    <location>
        <begin position="25"/>
        <end position="136"/>
    </location>
</feature>
<keyword evidence="4" id="KW-1185">Reference proteome</keyword>
<comment type="caution">
    <text evidence="3">The sequence shown here is derived from an EMBL/GenBank/DDBJ whole genome shotgun (WGS) entry which is preliminary data.</text>
</comment>
<accession>A0A177YNG1</accession>
<evidence type="ECO:0000313" key="3">
    <source>
        <dbReference type="EMBL" id="OAK56729.1"/>
    </source>
</evidence>
<dbReference type="InterPro" id="IPR055568">
    <property type="entry name" value="DUF7144"/>
</dbReference>
<dbReference type="EMBL" id="LVHI01000003">
    <property type="protein sequence ID" value="OAK56729.1"/>
    <property type="molecule type" value="Genomic_DNA"/>
</dbReference>
<keyword evidence="1" id="KW-1133">Transmembrane helix</keyword>
<reference evidence="3 4" key="1">
    <citation type="submission" date="2016-03" db="EMBL/GenBank/DDBJ databases">
        <title>Genome sequence of Rhodococcus kyotonensis KB10.</title>
        <authorList>
            <person name="Jeong H."/>
            <person name="Hong C.E."/>
            <person name="Jo S.H."/>
            <person name="Park J.M."/>
        </authorList>
    </citation>
    <scope>NUCLEOTIDE SEQUENCE [LARGE SCALE GENOMIC DNA]</scope>
    <source>
        <strain evidence="3 4">KB10</strain>
    </source>
</reference>